<protein>
    <submittedName>
        <fullName evidence="1">Uncharacterized protein</fullName>
    </submittedName>
</protein>
<dbReference type="Proteomes" id="UP000693970">
    <property type="component" value="Unassembled WGS sequence"/>
</dbReference>
<accession>A0A9K3L7H5</accession>
<reference evidence="1" key="2">
    <citation type="submission" date="2021-04" db="EMBL/GenBank/DDBJ databases">
        <authorList>
            <person name="Podell S."/>
        </authorList>
    </citation>
    <scope>NUCLEOTIDE SEQUENCE</scope>
    <source>
        <strain evidence="1">Hildebrandi</strain>
    </source>
</reference>
<evidence type="ECO:0000313" key="1">
    <source>
        <dbReference type="EMBL" id="KAG7355816.1"/>
    </source>
</evidence>
<evidence type="ECO:0000313" key="2">
    <source>
        <dbReference type="Proteomes" id="UP000693970"/>
    </source>
</evidence>
<dbReference type="EMBL" id="JAGRRH010000015">
    <property type="protein sequence ID" value="KAG7355816.1"/>
    <property type="molecule type" value="Genomic_DNA"/>
</dbReference>
<organism evidence="1 2">
    <name type="scientific">Nitzschia inconspicua</name>
    <dbReference type="NCBI Taxonomy" id="303405"/>
    <lineage>
        <taxon>Eukaryota</taxon>
        <taxon>Sar</taxon>
        <taxon>Stramenopiles</taxon>
        <taxon>Ochrophyta</taxon>
        <taxon>Bacillariophyta</taxon>
        <taxon>Bacillariophyceae</taxon>
        <taxon>Bacillariophycidae</taxon>
        <taxon>Bacillariales</taxon>
        <taxon>Bacillariaceae</taxon>
        <taxon>Nitzschia</taxon>
    </lineage>
</organism>
<name>A0A9K3L7H5_9STRA</name>
<proteinExistence type="predicted"/>
<reference evidence="1" key="1">
    <citation type="journal article" date="2021" name="Sci. Rep.">
        <title>Diploid genomic architecture of Nitzschia inconspicua, an elite biomass production diatom.</title>
        <authorList>
            <person name="Oliver A."/>
            <person name="Podell S."/>
            <person name="Pinowska A."/>
            <person name="Traller J.C."/>
            <person name="Smith S.R."/>
            <person name="McClure R."/>
            <person name="Beliaev A."/>
            <person name="Bohutskyi P."/>
            <person name="Hill E.A."/>
            <person name="Rabines A."/>
            <person name="Zheng H."/>
            <person name="Allen L.Z."/>
            <person name="Kuo A."/>
            <person name="Grigoriev I.V."/>
            <person name="Allen A.E."/>
            <person name="Hazlebeck D."/>
            <person name="Allen E.E."/>
        </authorList>
    </citation>
    <scope>NUCLEOTIDE SEQUENCE</scope>
    <source>
        <strain evidence="1">Hildebrandi</strain>
    </source>
</reference>
<comment type="caution">
    <text evidence="1">The sequence shown here is derived from an EMBL/GenBank/DDBJ whole genome shotgun (WGS) entry which is preliminary data.</text>
</comment>
<keyword evidence="2" id="KW-1185">Reference proteome</keyword>
<sequence>MKPDQQSRMISEIGWEQILEGGEDMNADAYLDDILARKSGLAFLCKVNADYKEIERYLSTFPEALLFGAEGNSFEEILTKQMKACTCFGKTCNRNRRLIIRALGRGFEFYRGIRLVNLVDDNFFNNMDKKMSDAYNIQLRDLERDLRILKLQETLLDSQIAIATEEVANLRSLIEQGSRSRQSQMHLHLLKLQCRKAKTHAFEERATVENRFAAATLAISSLEEDRKLLQTEKATTLRLQQAFLKKIFSGCRRHICNASKHDL</sequence>
<gene>
    <name evidence="1" type="ORF">IV203_000502</name>
</gene>
<dbReference type="AlphaFoldDB" id="A0A9K3L7H5"/>